<evidence type="ECO:0000313" key="3">
    <source>
        <dbReference type="Proteomes" id="UP001250932"/>
    </source>
</evidence>
<feature type="chain" id="PRO_5047258655" description="DUF1344 domain-containing protein" evidence="1">
    <location>
        <begin position="30"/>
        <end position="111"/>
    </location>
</feature>
<dbReference type="RefSeq" id="WP_313834295.1">
    <property type="nucleotide sequence ID" value="NZ_JAQOUE010000002.1"/>
</dbReference>
<dbReference type="InterPro" id="IPR012340">
    <property type="entry name" value="NA-bd_OB-fold"/>
</dbReference>
<accession>A0ABU3KBB9</accession>
<protein>
    <recommendedName>
        <fullName evidence="4">DUF1344 domain-containing protein</fullName>
    </recommendedName>
</protein>
<keyword evidence="3" id="KW-1185">Reference proteome</keyword>
<keyword evidence="1" id="KW-0732">Signal</keyword>
<reference evidence="2 3" key="1">
    <citation type="journal article" date="2023" name="ISME J.">
        <title>Cultivation and genomic characterization of novel and ubiquitous marine nitrite-oxidizing bacteria from the Nitrospirales.</title>
        <authorList>
            <person name="Mueller A.J."/>
            <person name="Daebeler A."/>
            <person name="Herbold C.W."/>
            <person name="Kirkegaard R.H."/>
            <person name="Daims H."/>
        </authorList>
    </citation>
    <scope>NUCLEOTIDE SEQUENCE [LARGE SCALE GENOMIC DNA]</scope>
    <source>
        <strain evidence="2 3">EB</strain>
    </source>
</reference>
<dbReference type="EMBL" id="JAQOUE010000002">
    <property type="protein sequence ID" value="MDT7043702.1"/>
    <property type="molecule type" value="Genomic_DNA"/>
</dbReference>
<name>A0ABU3KBB9_9BACT</name>
<dbReference type="SUPFAM" id="SSF50249">
    <property type="entry name" value="Nucleic acid-binding proteins"/>
    <property type="match status" value="1"/>
</dbReference>
<feature type="signal peptide" evidence="1">
    <location>
        <begin position="1"/>
        <end position="29"/>
    </location>
</feature>
<organism evidence="2 3">
    <name type="scientific">Candidatus Nitronereus thalassa</name>
    <dbReference type="NCBI Taxonomy" id="3020898"/>
    <lineage>
        <taxon>Bacteria</taxon>
        <taxon>Pseudomonadati</taxon>
        <taxon>Nitrospirota</taxon>
        <taxon>Nitrospiria</taxon>
        <taxon>Nitrospirales</taxon>
        <taxon>Nitrospiraceae</taxon>
        <taxon>Candidatus Nitronereus</taxon>
    </lineage>
</organism>
<gene>
    <name evidence="2" type="ORF">PPG34_15215</name>
</gene>
<evidence type="ECO:0000313" key="2">
    <source>
        <dbReference type="EMBL" id="MDT7043702.1"/>
    </source>
</evidence>
<evidence type="ECO:0008006" key="4">
    <source>
        <dbReference type="Google" id="ProtNLM"/>
    </source>
</evidence>
<dbReference type="Proteomes" id="UP001250932">
    <property type="component" value="Unassembled WGS sequence"/>
</dbReference>
<dbReference type="Gene3D" id="2.40.50.140">
    <property type="entry name" value="Nucleic acid-binding proteins"/>
    <property type="match status" value="1"/>
</dbReference>
<proteinExistence type="predicted"/>
<comment type="caution">
    <text evidence="2">The sequence shown here is derived from an EMBL/GenBank/DDBJ whole genome shotgun (WGS) entry which is preliminary data.</text>
</comment>
<sequence length="111" mass="12231">MIRKIKNSAKTICMGIAFLGLIGLDASFAGHGDTLPQAHSESSASRIVFGTVDDVARNLVKVNKDKTEGITPRYIDLSEVKKNEVLQKGDRIKMKVSNHNIVTDYWVVTSK</sequence>
<evidence type="ECO:0000256" key="1">
    <source>
        <dbReference type="SAM" id="SignalP"/>
    </source>
</evidence>